<dbReference type="Proteomes" id="UP000051521">
    <property type="component" value="Unassembled WGS sequence"/>
</dbReference>
<keyword evidence="5 14" id="KW-0479">Metal-binding</keyword>
<feature type="transmembrane region" description="Helical" evidence="14">
    <location>
        <begin position="43"/>
        <end position="59"/>
    </location>
</feature>
<reference evidence="15 17" key="1">
    <citation type="submission" date="2012-06" db="EMBL/GenBank/DDBJ databases">
        <title>Draft genome sequence of Lactobacillus gigeriorum CRBIP 24.85T, isolated from chicken crop.</title>
        <authorList>
            <person name="Cousin S."/>
            <person name="Ma L."/>
            <person name="Creno S."/>
            <person name="Clermont D."/>
            <person name="Loux V."/>
            <person name="Bizet C."/>
            <person name="Bouchier C."/>
        </authorList>
    </citation>
    <scope>NUCLEOTIDE SEQUENCE [LARGE SCALE GENOMIC DNA]</scope>
    <source>
        <strain evidence="17">CRBIP 24.85T</strain>
        <strain evidence="15">Type strain: CRBIP 24.85</strain>
    </source>
</reference>
<keyword evidence="18" id="KW-1185">Reference proteome</keyword>
<sequence>MLILYAGFGAALGAMLRVVITDFGKKHWAEFNRRHSGAPTQTVVINLTGTLFLGLLFGLKASPLIYALLGTGMMGGYTTFSTLNVELATLFRNKQYLGFVKYALITYLGGIVLLFLGLYLGKLFN</sequence>
<evidence type="ECO:0000256" key="11">
    <source>
        <dbReference type="ARBA" id="ARBA00035120"/>
    </source>
</evidence>
<keyword evidence="2 14" id="KW-0813">Transport</keyword>
<evidence type="ECO:0000256" key="2">
    <source>
        <dbReference type="ARBA" id="ARBA00022448"/>
    </source>
</evidence>
<dbReference type="GO" id="GO:0062054">
    <property type="term" value="F:fluoride channel activity"/>
    <property type="evidence" value="ECO:0007669"/>
    <property type="project" value="UniProtKB-UniRule"/>
</dbReference>
<dbReference type="Proteomes" id="UP000009326">
    <property type="component" value="Unassembled WGS sequence"/>
</dbReference>
<dbReference type="GO" id="GO:0046872">
    <property type="term" value="F:metal ion binding"/>
    <property type="evidence" value="ECO:0007669"/>
    <property type="project" value="UniProtKB-KW"/>
</dbReference>
<keyword evidence="3 14" id="KW-1003">Cell membrane</keyword>
<evidence type="ECO:0000256" key="14">
    <source>
        <dbReference type="HAMAP-Rule" id="MF_00454"/>
    </source>
</evidence>
<name>I7J326_9LACO</name>
<dbReference type="EMBL" id="AYZO01000001">
    <property type="protein sequence ID" value="KRN14802.1"/>
    <property type="molecule type" value="Genomic_DNA"/>
</dbReference>
<protein>
    <recommendedName>
        <fullName evidence="14">Fluoride-specific ion channel FluC</fullName>
    </recommendedName>
</protein>
<evidence type="ECO:0000256" key="12">
    <source>
        <dbReference type="ARBA" id="ARBA00035585"/>
    </source>
</evidence>
<feature type="transmembrane region" description="Helical" evidence="14">
    <location>
        <begin position="99"/>
        <end position="120"/>
    </location>
</feature>
<keyword evidence="6 14" id="KW-1133">Transmembrane helix</keyword>
<keyword evidence="10 14" id="KW-0407">Ion channel</keyword>
<comment type="catalytic activity">
    <reaction evidence="12">
        <text>fluoride(in) = fluoride(out)</text>
        <dbReference type="Rhea" id="RHEA:76159"/>
        <dbReference type="ChEBI" id="CHEBI:17051"/>
    </reaction>
    <physiologicalReaction direction="left-to-right" evidence="12">
        <dbReference type="Rhea" id="RHEA:76160"/>
    </physiologicalReaction>
</comment>
<dbReference type="AlphaFoldDB" id="I7J326"/>
<evidence type="ECO:0000313" key="15">
    <source>
        <dbReference type="EMBL" id="CCI87267.1"/>
    </source>
</evidence>
<accession>I7J326</accession>
<evidence type="ECO:0000256" key="10">
    <source>
        <dbReference type="ARBA" id="ARBA00023303"/>
    </source>
</evidence>
<organism evidence="15 17">
    <name type="scientific">Lactobacillus gigeriorum DSM 23908 = CRBIP 24.85</name>
    <dbReference type="NCBI Taxonomy" id="1423751"/>
    <lineage>
        <taxon>Bacteria</taxon>
        <taxon>Bacillati</taxon>
        <taxon>Bacillota</taxon>
        <taxon>Bacilli</taxon>
        <taxon>Lactobacillales</taxon>
        <taxon>Lactobacillaceae</taxon>
        <taxon>Lactobacillus</taxon>
    </lineage>
</organism>
<evidence type="ECO:0000256" key="13">
    <source>
        <dbReference type="ARBA" id="ARBA00049940"/>
    </source>
</evidence>
<dbReference type="STRING" id="1423751.FC38_GL000095"/>
<keyword evidence="8 14" id="KW-0406">Ion transport</keyword>
<dbReference type="PANTHER" id="PTHR28259:SF16">
    <property type="entry name" value="FLUORIDE-SPECIFIC ION CHANNEL FLUC 2"/>
    <property type="match status" value="1"/>
</dbReference>
<feature type="binding site" evidence="14">
    <location>
        <position position="75"/>
    </location>
    <ligand>
        <name>Na(+)</name>
        <dbReference type="ChEBI" id="CHEBI:29101"/>
        <note>structural</note>
    </ligand>
</feature>
<comment type="subcellular location">
    <subcellularLocation>
        <location evidence="1 14">Cell membrane</location>
        <topology evidence="1 14">Multi-pass membrane protein</topology>
    </subcellularLocation>
</comment>
<comment type="similarity">
    <text evidence="11 14">Belongs to the fluoride channel Fluc/FEX (TC 1.A.43) family.</text>
</comment>
<evidence type="ECO:0000256" key="5">
    <source>
        <dbReference type="ARBA" id="ARBA00022723"/>
    </source>
</evidence>
<dbReference type="PANTHER" id="PTHR28259">
    <property type="entry name" value="FLUORIDE EXPORT PROTEIN 1-RELATED"/>
    <property type="match status" value="1"/>
</dbReference>
<feature type="binding site" evidence="14">
    <location>
        <position position="78"/>
    </location>
    <ligand>
        <name>Na(+)</name>
        <dbReference type="ChEBI" id="CHEBI:29101"/>
        <note>structural</note>
    </ligand>
</feature>
<dbReference type="HAMAP" id="MF_00454">
    <property type="entry name" value="FluC"/>
    <property type="match status" value="1"/>
</dbReference>
<dbReference type="EMBL" id="CAKC01000059">
    <property type="protein sequence ID" value="CCI87267.1"/>
    <property type="molecule type" value="Genomic_DNA"/>
</dbReference>
<dbReference type="PATRIC" id="fig|1423751.3.peg.98"/>
<dbReference type="NCBIfam" id="NF010816">
    <property type="entry name" value="PRK14220.1"/>
    <property type="match status" value="1"/>
</dbReference>
<evidence type="ECO:0000256" key="3">
    <source>
        <dbReference type="ARBA" id="ARBA00022475"/>
    </source>
</evidence>
<feature type="transmembrane region" description="Helical" evidence="14">
    <location>
        <begin position="6"/>
        <end position="23"/>
    </location>
</feature>
<keyword evidence="4 14" id="KW-0812">Transmembrane</keyword>
<keyword evidence="9 14" id="KW-0472">Membrane</keyword>
<evidence type="ECO:0000256" key="4">
    <source>
        <dbReference type="ARBA" id="ARBA00022692"/>
    </source>
</evidence>
<gene>
    <name evidence="14" type="primary">fluC</name>
    <name evidence="14" type="synonym">crcB</name>
    <name evidence="15" type="ORF">BN52_03665</name>
    <name evidence="16" type="ORF">FC38_GL000095</name>
</gene>
<dbReference type="GO" id="GO:0140114">
    <property type="term" value="P:cellular detoxification of fluoride"/>
    <property type="evidence" value="ECO:0007669"/>
    <property type="project" value="UniProtKB-UniRule"/>
</dbReference>
<comment type="activity regulation">
    <text evidence="14">Na(+) is not transported, but it plays an essential structural role and its presence is essential for fluoride channel function.</text>
</comment>
<comment type="function">
    <text evidence="13 14">Fluoride-specific ion channel. Important for reducing fluoride concentration in the cell, thus reducing its toxicity.</text>
</comment>
<reference evidence="16 18" key="2">
    <citation type="journal article" date="2015" name="Genome Announc.">
        <title>Expanding the biotechnology potential of lactobacilli through comparative genomics of 213 strains and associated genera.</title>
        <authorList>
            <person name="Sun Z."/>
            <person name="Harris H.M."/>
            <person name="McCann A."/>
            <person name="Guo C."/>
            <person name="Argimon S."/>
            <person name="Zhang W."/>
            <person name="Yang X."/>
            <person name="Jeffery I.B."/>
            <person name="Cooney J.C."/>
            <person name="Kagawa T.F."/>
            <person name="Liu W."/>
            <person name="Song Y."/>
            <person name="Salvetti E."/>
            <person name="Wrobel A."/>
            <person name="Rasinkangas P."/>
            <person name="Parkhill J."/>
            <person name="Rea M.C."/>
            <person name="O'Sullivan O."/>
            <person name="Ritari J."/>
            <person name="Douillard F.P."/>
            <person name="Paul Ross R."/>
            <person name="Yang R."/>
            <person name="Briner A.E."/>
            <person name="Felis G.E."/>
            <person name="de Vos W.M."/>
            <person name="Barrangou R."/>
            <person name="Klaenhammer T.R."/>
            <person name="Caufield P.W."/>
            <person name="Cui Y."/>
            <person name="Zhang H."/>
            <person name="O'Toole P.W."/>
        </authorList>
    </citation>
    <scope>NUCLEOTIDE SEQUENCE [LARGE SCALE GENOMIC DNA]</scope>
    <source>
        <strain evidence="16 18">DSM 23908</strain>
    </source>
</reference>
<dbReference type="RefSeq" id="WP_008473445.1">
    <property type="nucleotide sequence ID" value="NZ_AYZO01000001.1"/>
</dbReference>
<evidence type="ECO:0000256" key="7">
    <source>
        <dbReference type="ARBA" id="ARBA00023053"/>
    </source>
</evidence>
<evidence type="ECO:0000313" key="16">
    <source>
        <dbReference type="EMBL" id="KRN14802.1"/>
    </source>
</evidence>
<evidence type="ECO:0000256" key="8">
    <source>
        <dbReference type="ARBA" id="ARBA00023065"/>
    </source>
</evidence>
<evidence type="ECO:0000313" key="17">
    <source>
        <dbReference type="Proteomes" id="UP000009326"/>
    </source>
</evidence>
<evidence type="ECO:0000313" key="18">
    <source>
        <dbReference type="Proteomes" id="UP000051521"/>
    </source>
</evidence>
<evidence type="ECO:0000256" key="1">
    <source>
        <dbReference type="ARBA" id="ARBA00004651"/>
    </source>
</evidence>
<evidence type="ECO:0000256" key="9">
    <source>
        <dbReference type="ARBA" id="ARBA00023136"/>
    </source>
</evidence>
<dbReference type="Pfam" id="PF02537">
    <property type="entry name" value="CRCB"/>
    <property type="match status" value="1"/>
</dbReference>
<evidence type="ECO:0000256" key="6">
    <source>
        <dbReference type="ARBA" id="ARBA00022989"/>
    </source>
</evidence>
<dbReference type="OrthoDB" id="9815830at2"/>
<keyword evidence="7 14" id="KW-0915">Sodium</keyword>
<comment type="caution">
    <text evidence="15">The sequence shown here is derived from an EMBL/GenBank/DDBJ whole genome shotgun (WGS) entry which is preliminary data.</text>
</comment>
<dbReference type="GO" id="GO:0005886">
    <property type="term" value="C:plasma membrane"/>
    <property type="evidence" value="ECO:0007669"/>
    <property type="project" value="UniProtKB-SubCell"/>
</dbReference>
<feature type="transmembrane region" description="Helical" evidence="14">
    <location>
        <begin position="65"/>
        <end position="87"/>
    </location>
</feature>
<proteinExistence type="inferred from homology"/>
<dbReference type="InterPro" id="IPR003691">
    <property type="entry name" value="FluC"/>
</dbReference>